<keyword evidence="2" id="KW-1185">Reference proteome</keyword>
<dbReference type="RefSeq" id="XP_060415848.1">
    <property type="nucleotide sequence ID" value="XM_060557389.1"/>
</dbReference>
<dbReference type="AlphaFoldDB" id="A0AAD8Q3A7"/>
<proteinExistence type="predicted"/>
<protein>
    <submittedName>
        <fullName evidence="1">Uncharacterized protein</fullName>
    </submittedName>
</protein>
<gene>
    <name evidence="1" type="ORF">LY79DRAFT_548331</name>
</gene>
<comment type="caution">
    <text evidence="1">The sequence shown here is derived from an EMBL/GenBank/DDBJ whole genome shotgun (WGS) entry which is preliminary data.</text>
</comment>
<dbReference type="Proteomes" id="UP001230504">
    <property type="component" value="Unassembled WGS sequence"/>
</dbReference>
<dbReference type="GeneID" id="85441629"/>
<evidence type="ECO:0000313" key="2">
    <source>
        <dbReference type="Proteomes" id="UP001230504"/>
    </source>
</evidence>
<organism evidence="1 2">
    <name type="scientific">Colletotrichum navitas</name>
    <dbReference type="NCBI Taxonomy" id="681940"/>
    <lineage>
        <taxon>Eukaryota</taxon>
        <taxon>Fungi</taxon>
        <taxon>Dikarya</taxon>
        <taxon>Ascomycota</taxon>
        <taxon>Pezizomycotina</taxon>
        <taxon>Sordariomycetes</taxon>
        <taxon>Hypocreomycetidae</taxon>
        <taxon>Glomerellales</taxon>
        <taxon>Glomerellaceae</taxon>
        <taxon>Colletotrichum</taxon>
        <taxon>Colletotrichum graminicola species complex</taxon>
    </lineage>
</organism>
<evidence type="ECO:0000313" key="1">
    <source>
        <dbReference type="EMBL" id="KAK1594729.1"/>
    </source>
</evidence>
<accession>A0AAD8Q3A7</accession>
<reference evidence="1" key="1">
    <citation type="submission" date="2021-06" db="EMBL/GenBank/DDBJ databases">
        <title>Comparative genomics, transcriptomics and evolutionary studies reveal genomic signatures of adaptation to plant cell wall in hemibiotrophic fungi.</title>
        <authorList>
            <consortium name="DOE Joint Genome Institute"/>
            <person name="Baroncelli R."/>
            <person name="Diaz J.F."/>
            <person name="Benocci T."/>
            <person name="Peng M."/>
            <person name="Battaglia E."/>
            <person name="Haridas S."/>
            <person name="Andreopoulos W."/>
            <person name="Labutti K."/>
            <person name="Pangilinan J."/>
            <person name="Floch G.L."/>
            <person name="Makela M.R."/>
            <person name="Henrissat B."/>
            <person name="Grigoriev I.V."/>
            <person name="Crouch J.A."/>
            <person name="De Vries R.P."/>
            <person name="Sukno S.A."/>
            <person name="Thon M.R."/>
        </authorList>
    </citation>
    <scope>NUCLEOTIDE SEQUENCE</scope>
    <source>
        <strain evidence="1">CBS 125086</strain>
    </source>
</reference>
<sequence length="95" mass="10623">MITHRRWILPTSLPAPASPFQQRRLVSMPTDGRFRRLTATHAHRGAVSWFVYWLSRCCVPASGMLGMALHRCWIYRCSAGLSSSPDQAPAPAADE</sequence>
<name>A0AAD8Q3A7_9PEZI</name>
<dbReference type="EMBL" id="JAHLJV010000018">
    <property type="protein sequence ID" value="KAK1594729.1"/>
    <property type="molecule type" value="Genomic_DNA"/>
</dbReference>